<dbReference type="AlphaFoldDB" id="M1X2Y9"/>
<evidence type="ECO:0000256" key="1">
    <source>
        <dbReference type="SAM" id="MobiDB-lite"/>
    </source>
</evidence>
<comment type="caution">
    <text evidence="2">The sequence shown here is derived from an EMBL/GenBank/DDBJ whole genome shotgun (WGS) entry which is preliminary data.</text>
</comment>
<dbReference type="Proteomes" id="UP000053051">
    <property type="component" value="Unassembled WGS sequence"/>
</dbReference>
<dbReference type="RefSeq" id="WP_008234480.1">
    <property type="nucleotide sequence ID" value="NZ_CAIY01000052.1"/>
</dbReference>
<name>M1X2Y9_9NOST</name>
<feature type="region of interest" description="Disordered" evidence="1">
    <location>
        <begin position="1"/>
        <end position="25"/>
    </location>
</feature>
<evidence type="ECO:0000313" key="3">
    <source>
        <dbReference type="Proteomes" id="UP000053051"/>
    </source>
</evidence>
<sequence length="130" mass="15585">MNAIQHSFSPPQPIQEKPHTSRHKRNLRQRYCRVMAMEMGLKIGVNLIIATVTVCSLARLLPYHWSQQEKLREIRTQEKLMKENVDNLTVDFSRNFDPHQRKTIMQEQGYRFSPNQLRIVWSKYPQEKHQ</sequence>
<accession>M1X2Y9</accession>
<dbReference type="OrthoDB" id="467582at2"/>
<proteinExistence type="predicted"/>
<reference evidence="3" key="2">
    <citation type="submission" date="2016-01" db="EMBL/GenBank/DDBJ databases">
        <title>Diatom-associated endosymboitic cyanobacterium lacks core nitrogen metabolism enzymes.</title>
        <authorList>
            <person name="Hilton J.A."/>
            <person name="Foster R.A."/>
            <person name="Tripp H.J."/>
            <person name="Carter B.J."/>
            <person name="Zehr J.P."/>
            <person name="Villareal T.A."/>
        </authorList>
    </citation>
    <scope>NUCLEOTIDE SEQUENCE [LARGE SCALE GENOMIC DNA]</scope>
    <source>
        <strain evidence="3">HH01</strain>
    </source>
</reference>
<gene>
    <name evidence="2" type="ORF">RINTHH_15000</name>
</gene>
<dbReference type="STRING" id="1165094.RINTHH_15000"/>
<dbReference type="EMBL" id="CAIY01000052">
    <property type="protein sequence ID" value="CCH67655.1"/>
    <property type="molecule type" value="Genomic_DNA"/>
</dbReference>
<organism evidence="2 3">
    <name type="scientific">Richelia intracellularis HH01</name>
    <dbReference type="NCBI Taxonomy" id="1165094"/>
    <lineage>
        <taxon>Bacteria</taxon>
        <taxon>Bacillati</taxon>
        <taxon>Cyanobacteriota</taxon>
        <taxon>Cyanophyceae</taxon>
        <taxon>Nostocales</taxon>
        <taxon>Nostocaceae</taxon>
        <taxon>Richelia</taxon>
    </lineage>
</organism>
<evidence type="ECO:0000313" key="2">
    <source>
        <dbReference type="EMBL" id="CCH67655.1"/>
    </source>
</evidence>
<protein>
    <submittedName>
        <fullName evidence="2">Uncharacterized protein</fullName>
    </submittedName>
</protein>
<reference evidence="2 3" key="1">
    <citation type="submission" date="2012-05" db="EMBL/GenBank/DDBJ databases">
        <authorList>
            <person name="Hilton J."/>
        </authorList>
    </citation>
    <scope>NUCLEOTIDE SEQUENCE [LARGE SCALE GENOMIC DNA]</scope>
    <source>
        <strain evidence="2 3">HH01</strain>
    </source>
</reference>
<keyword evidence="3" id="KW-1185">Reference proteome</keyword>